<dbReference type="AlphaFoldDB" id="A0A5J5FCJ8"/>
<keyword evidence="1" id="KW-0489">Methyltransferase</keyword>
<dbReference type="EMBL" id="VXIS01000002">
    <property type="protein sequence ID" value="KAA8914831.1"/>
    <property type="molecule type" value="Genomic_DNA"/>
</dbReference>
<proteinExistence type="predicted"/>
<dbReference type="Proteomes" id="UP000326924">
    <property type="component" value="Unassembled WGS sequence"/>
</dbReference>
<evidence type="ECO:0000313" key="4">
    <source>
        <dbReference type="EMBL" id="KAA8914831.1"/>
    </source>
</evidence>
<reference evidence="4 5" key="1">
    <citation type="submission" date="2019-09" db="EMBL/GenBank/DDBJ databases">
        <title>Draft genome of the ectomycorrhizal ascomycete Sphaerosporella brunnea.</title>
        <authorList>
            <consortium name="DOE Joint Genome Institute"/>
            <person name="Benucci G.M."/>
            <person name="Marozzi G."/>
            <person name="Antonielli L."/>
            <person name="Sanchez S."/>
            <person name="Marco P."/>
            <person name="Wang X."/>
            <person name="Falini L.B."/>
            <person name="Barry K."/>
            <person name="Haridas S."/>
            <person name="Lipzen A."/>
            <person name="Labutti K."/>
            <person name="Grigoriev I.V."/>
            <person name="Murat C."/>
            <person name="Martin F."/>
            <person name="Albertini E."/>
            <person name="Donnini D."/>
            <person name="Bonito G."/>
        </authorList>
    </citation>
    <scope>NUCLEOTIDE SEQUENCE [LARGE SCALE GENOMIC DNA]</scope>
    <source>
        <strain evidence="4 5">Sb_GMNB300</strain>
    </source>
</reference>
<dbReference type="GO" id="GO:0030488">
    <property type="term" value="P:tRNA methylation"/>
    <property type="evidence" value="ECO:0007669"/>
    <property type="project" value="InterPro"/>
</dbReference>
<feature type="domain" description="tRNA/rRNA methyltransferase SpoU type" evidence="3">
    <location>
        <begin position="518"/>
        <end position="659"/>
    </location>
</feature>
<protein>
    <recommendedName>
        <fullName evidence="3">tRNA/rRNA methyltransferase SpoU type domain-containing protein</fullName>
    </recommendedName>
</protein>
<accession>A0A5J5FCJ8</accession>
<keyword evidence="2" id="KW-0808">Transferase</keyword>
<gene>
    <name evidence="4" type="ORF">FN846DRAFT_238449</name>
</gene>
<dbReference type="SUPFAM" id="SSF75217">
    <property type="entry name" value="alpha/beta knot"/>
    <property type="match status" value="1"/>
</dbReference>
<keyword evidence="5" id="KW-1185">Reference proteome</keyword>
<evidence type="ECO:0000313" key="5">
    <source>
        <dbReference type="Proteomes" id="UP000326924"/>
    </source>
</evidence>
<organism evidence="4 5">
    <name type="scientific">Sphaerosporella brunnea</name>
    <dbReference type="NCBI Taxonomy" id="1250544"/>
    <lineage>
        <taxon>Eukaryota</taxon>
        <taxon>Fungi</taxon>
        <taxon>Dikarya</taxon>
        <taxon>Ascomycota</taxon>
        <taxon>Pezizomycotina</taxon>
        <taxon>Pezizomycetes</taxon>
        <taxon>Pezizales</taxon>
        <taxon>Pyronemataceae</taxon>
        <taxon>Sphaerosporella</taxon>
    </lineage>
</organism>
<dbReference type="PANTHER" id="PTHR12029">
    <property type="entry name" value="RNA METHYLTRANSFERASE"/>
    <property type="match status" value="1"/>
</dbReference>
<dbReference type="GO" id="GO:0016423">
    <property type="term" value="F:tRNA (guanine) methyltransferase activity"/>
    <property type="evidence" value="ECO:0007669"/>
    <property type="project" value="InterPro"/>
</dbReference>
<dbReference type="InterPro" id="IPR045330">
    <property type="entry name" value="TRM3/TARBP1"/>
</dbReference>
<evidence type="ECO:0000256" key="1">
    <source>
        <dbReference type="ARBA" id="ARBA00022603"/>
    </source>
</evidence>
<dbReference type="OrthoDB" id="241340at2759"/>
<dbReference type="Gene3D" id="3.40.1280.10">
    <property type="match status" value="1"/>
</dbReference>
<dbReference type="PANTHER" id="PTHR12029:SF11">
    <property type="entry name" value="METHYLTRANSFERASE TARBP1-RELATED"/>
    <property type="match status" value="1"/>
</dbReference>
<dbReference type="InterPro" id="IPR001537">
    <property type="entry name" value="SpoU_MeTrfase"/>
</dbReference>
<dbReference type="GO" id="GO:0003723">
    <property type="term" value="F:RNA binding"/>
    <property type="evidence" value="ECO:0007669"/>
    <property type="project" value="InterPro"/>
</dbReference>
<evidence type="ECO:0000259" key="3">
    <source>
        <dbReference type="Pfam" id="PF00588"/>
    </source>
</evidence>
<name>A0A5J5FCJ8_9PEZI</name>
<comment type="caution">
    <text evidence="4">The sequence shown here is derived from an EMBL/GenBank/DDBJ whole genome shotgun (WGS) entry which is preliminary data.</text>
</comment>
<dbReference type="InParanoid" id="A0A5J5FCJ8"/>
<dbReference type="InterPro" id="IPR029026">
    <property type="entry name" value="tRNA_m1G_MTases_N"/>
</dbReference>
<evidence type="ECO:0000256" key="2">
    <source>
        <dbReference type="ARBA" id="ARBA00022679"/>
    </source>
</evidence>
<dbReference type="Pfam" id="PF00588">
    <property type="entry name" value="SpoU_methylase"/>
    <property type="match status" value="1"/>
</dbReference>
<dbReference type="InterPro" id="IPR044748">
    <property type="entry name" value="Trm3/TARBP1_C"/>
</dbReference>
<sequence length="668" mass="75598">MRFLENESLLGVLRVIRSIASRYPQQLHECQKIHKVGIDSLVSQLWETVEAATLRSDYTKAYHGFIKTIFHPTILAYAVDNQDLQDALLRVATEIMKLGAGKRSIRPAIAKAIWKAFLKSPDNPRIICHSAWLIDLIIELIDHQQADSDKDFTVGHSLAVIFDEVEPGTDHYKEYYGDLEIFSQVYMFDMLARMDAKDPTQVEFVKVLRERLFAPWTENFPGISIWTAWKKHMQLQTLVLLERFVSPDEAEEFLGRVINKALCWEPHPRFRFLFEWITSLCILRYPEHRNCLWRHLQNPEEQNPKLQVSLLRVGLMVARALPDSLREEYFTELVYTAVPLTSNSKVVVRHQAISMALEFWEDADRFSLTNLTSNPLFQRIHEASTNSSYYKEFKNAKDFRTFDGVRNFTMVGIFSGHYLRGGDEIEIIPEDAFAGLEDFSGEDSRRRWIPLGAPVDAAEAATEQAVTGLHSGKVNYNPHDAARLAVLSSSSALPPLQTKGSDIPIATTNDEELEIILCASLLDNGFNLGGVSRVSEIMGVKTLTLASKAVVKTSEFSSVSVHSESWLDIQEVPIPEIAEYLRGKRSEGYTAVGLEQTDRSIILGKGEWKFPKKTVLLLGTEKFGIPAELLGELDWCVEIPQKGKTRSMNVQTAAAVVLYEACRQARGM</sequence>
<dbReference type="InterPro" id="IPR029028">
    <property type="entry name" value="Alpha/beta_knot_MTases"/>
</dbReference>
<dbReference type="CDD" id="cd18091">
    <property type="entry name" value="SpoU-like_TRM3-like"/>
    <property type="match status" value="1"/>
</dbReference>